<dbReference type="PANTHER" id="PTHR23074">
    <property type="entry name" value="AAA DOMAIN-CONTAINING"/>
    <property type="match status" value="1"/>
</dbReference>
<dbReference type="Proteomes" id="UP000196158">
    <property type="component" value="Unassembled WGS sequence"/>
</dbReference>
<protein>
    <submittedName>
        <fullName evidence="6">Similar to Saccharomyces cerevisiae YPL074W YTA6 Putative ATPase of the CDC48/PAS1/SEC18 (AAA) family, localized to the cortex of mother cells but not to daughter cells</fullName>
    </submittedName>
</protein>
<dbReference type="InterPro" id="IPR015415">
    <property type="entry name" value="Spast_Vps4_C"/>
</dbReference>
<feature type="compositionally biased region" description="Polar residues" evidence="4">
    <location>
        <begin position="386"/>
        <end position="411"/>
    </location>
</feature>
<proteinExistence type="inferred from homology"/>
<dbReference type="PROSITE" id="PS00674">
    <property type="entry name" value="AAA"/>
    <property type="match status" value="1"/>
</dbReference>
<keyword evidence="3" id="KW-0067">ATP-binding</keyword>
<comment type="similarity">
    <text evidence="1">Belongs to the AAA ATPase family.</text>
</comment>
<dbReference type="SMART" id="SM00382">
    <property type="entry name" value="AAA"/>
    <property type="match status" value="1"/>
</dbReference>
<dbReference type="Pfam" id="PF00004">
    <property type="entry name" value="AAA"/>
    <property type="match status" value="1"/>
</dbReference>
<evidence type="ECO:0000313" key="7">
    <source>
        <dbReference type="Proteomes" id="UP000196158"/>
    </source>
</evidence>
<feature type="compositionally biased region" description="Basic and acidic residues" evidence="4">
    <location>
        <begin position="236"/>
        <end position="266"/>
    </location>
</feature>
<organism evidence="6 7">
    <name type="scientific">Maudiozyma saulgeensis</name>
    <dbReference type="NCBI Taxonomy" id="1789683"/>
    <lineage>
        <taxon>Eukaryota</taxon>
        <taxon>Fungi</taxon>
        <taxon>Dikarya</taxon>
        <taxon>Ascomycota</taxon>
        <taxon>Saccharomycotina</taxon>
        <taxon>Saccharomycetes</taxon>
        <taxon>Saccharomycetales</taxon>
        <taxon>Saccharomycetaceae</taxon>
        <taxon>Maudiozyma</taxon>
    </lineage>
</organism>
<evidence type="ECO:0000256" key="3">
    <source>
        <dbReference type="ARBA" id="ARBA00022840"/>
    </source>
</evidence>
<dbReference type="InterPro" id="IPR003959">
    <property type="entry name" value="ATPase_AAA_core"/>
</dbReference>
<dbReference type="FunFam" id="1.10.8.60:FF:000022">
    <property type="entry name" value="Fidgetin like 1"/>
    <property type="match status" value="1"/>
</dbReference>
<dbReference type="InterPro" id="IPR041569">
    <property type="entry name" value="AAA_lid_3"/>
</dbReference>
<dbReference type="FunFam" id="3.40.50.300:FF:000093">
    <property type="entry name" value="Fidgetin-like 1"/>
    <property type="match status" value="1"/>
</dbReference>
<dbReference type="Pfam" id="PF09336">
    <property type="entry name" value="Vps4_C"/>
    <property type="match status" value="1"/>
</dbReference>
<dbReference type="GO" id="GO:0005524">
    <property type="term" value="F:ATP binding"/>
    <property type="evidence" value="ECO:0007669"/>
    <property type="project" value="UniProtKB-KW"/>
</dbReference>
<feature type="compositionally biased region" description="Basic and acidic residues" evidence="4">
    <location>
        <begin position="437"/>
        <end position="446"/>
    </location>
</feature>
<evidence type="ECO:0000256" key="4">
    <source>
        <dbReference type="SAM" id="MobiDB-lite"/>
    </source>
</evidence>
<dbReference type="CDD" id="cd19509">
    <property type="entry name" value="RecA-like_VPS4-like"/>
    <property type="match status" value="1"/>
</dbReference>
<evidence type="ECO:0000313" key="6">
    <source>
        <dbReference type="EMBL" id="SMN21213.1"/>
    </source>
</evidence>
<evidence type="ECO:0000259" key="5">
    <source>
        <dbReference type="SMART" id="SM00382"/>
    </source>
</evidence>
<evidence type="ECO:0000256" key="1">
    <source>
        <dbReference type="ARBA" id="ARBA00006914"/>
    </source>
</evidence>
<dbReference type="OrthoDB" id="10251136at2759"/>
<evidence type="ECO:0000256" key="2">
    <source>
        <dbReference type="ARBA" id="ARBA00022741"/>
    </source>
</evidence>
<dbReference type="STRING" id="1789683.A0A1X7R6B0"/>
<gene>
    <name evidence="6" type="ORF">KASA_0L02596G</name>
</gene>
<dbReference type="EMBL" id="FXLY01000007">
    <property type="protein sequence ID" value="SMN21213.1"/>
    <property type="molecule type" value="Genomic_DNA"/>
</dbReference>
<reference evidence="6 7" key="1">
    <citation type="submission" date="2017-04" db="EMBL/GenBank/DDBJ databases">
        <authorList>
            <person name="Afonso C.L."/>
            <person name="Miller P.J."/>
            <person name="Scott M.A."/>
            <person name="Spackman E."/>
            <person name="Goraichik I."/>
            <person name="Dimitrov K.M."/>
            <person name="Suarez D.L."/>
            <person name="Swayne D.E."/>
        </authorList>
    </citation>
    <scope>NUCLEOTIDE SEQUENCE [LARGE SCALE GENOMIC DNA]</scope>
</reference>
<feature type="compositionally biased region" description="Basic and acidic residues" evidence="4">
    <location>
        <begin position="280"/>
        <end position="305"/>
    </location>
</feature>
<sequence>MSDEKFIVPGNLSLSQSLDLLFSIVHSQVANITEKINSIKSETKEIEKLPPFYKELCYLLKYVNDGLKTIEANFNITSWKSLITQNETFQNKIEDFQILGHEIRVLRKNVLATITDSKSDKRDKLLDEALSGNIDDSNTVITSSLLRNKSFNVPTFWVKNSKKKEKFLRKQESNDNEIMQRVKLIKDQRKLQLEERERGEEEKRLIEEKRLREVEEQQKKLLDLQIENEVKNQVAKRMEKEKQKRVKEIKTKKPVDGKPKEDKDSNANRGDYSNQPSLDKQSREGGGRRSFDMTRHRLTYKKDTMHNLNRSKRSMRRSLDIPSHNRTSSDMLSTKRQSSEENISKAALAAWSSFSNDIPKQESVPSYVSTRRDQNKNHRNRPHVQPNRQRSIGQITNSGTRDDSGQSSNSKVKLKRQKSKERVLGNESGNKALKKTTPPEKKEKFPSDMTPDTSQQASDTIDGIDPVMLEQIRCNILVQDDIINWDDVAGLNSVKASLKETVVYPFLRPDLFKGLREPIRGMLLFGPPGTGKTMIAKAVATESNSTFFSISASSLLSKYLGESEKLVKALFYLARKMAPSIIFIDEIDSIMGNRSDNENESSRRIKTEVLIQWSNLSKAAINNVDTSDQRVLVLGATNLPWVIDDAARRRFSRRLYIPLPDFETRLYHLKRLLRHQPNVLTESNFKEITELTEGYSGSDLTALAKEAAMEPIRELGDQLIDANFENIRKIGKNDFTKAMATIKKSVSPESLKRFDDWAAEYGSMGS</sequence>
<accession>A0A1X7R6B0</accession>
<dbReference type="AlphaFoldDB" id="A0A1X7R6B0"/>
<keyword evidence="7" id="KW-1185">Reference proteome</keyword>
<name>A0A1X7R6B0_9SACH</name>
<feature type="compositionally biased region" description="Polar residues" evidence="4">
    <location>
        <begin position="324"/>
        <end position="336"/>
    </location>
</feature>
<dbReference type="InterPro" id="IPR003593">
    <property type="entry name" value="AAA+_ATPase"/>
</dbReference>
<dbReference type="InterPro" id="IPR003960">
    <property type="entry name" value="ATPase_AAA_CS"/>
</dbReference>
<dbReference type="PANTHER" id="PTHR23074:SF81">
    <property type="entry name" value="26S PROTEASOME SUBUNIT YTA6-RELATED"/>
    <property type="match status" value="1"/>
</dbReference>
<dbReference type="Gene3D" id="1.10.8.60">
    <property type="match status" value="1"/>
</dbReference>
<dbReference type="InterPro" id="IPR050304">
    <property type="entry name" value="MT-severing_AAA_ATPase"/>
</dbReference>
<feature type="compositionally biased region" description="Polar residues" evidence="4">
    <location>
        <begin position="267"/>
        <end position="279"/>
    </location>
</feature>
<dbReference type="Pfam" id="PF17862">
    <property type="entry name" value="AAA_lid_3"/>
    <property type="match status" value="1"/>
</dbReference>
<dbReference type="SUPFAM" id="SSF52540">
    <property type="entry name" value="P-loop containing nucleoside triphosphate hydrolases"/>
    <property type="match status" value="1"/>
</dbReference>
<feature type="region of interest" description="Disordered" evidence="4">
    <location>
        <begin position="234"/>
        <end position="341"/>
    </location>
</feature>
<dbReference type="InterPro" id="IPR027417">
    <property type="entry name" value="P-loop_NTPase"/>
</dbReference>
<dbReference type="Gene3D" id="3.40.50.300">
    <property type="entry name" value="P-loop containing nucleotide triphosphate hydrolases"/>
    <property type="match status" value="1"/>
</dbReference>
<feature type="domain" description="AAA+ ATPase" evidence="5">
    <location>
        <begin position="518"/>
        <end position="661"/>
    </location>
</feature>
<keyword evidence="2" id="KW-0547">Nucleotide-binding</keyword>
<feature type="region of interest" description="Disordered" evidence="4">
    <location>
        <begin position="357"/>
        <end position="460"/>
    </location>
</feature>
<feature type="compositionally biased region" description="Polar residues" evidence="4">
    <location>
        <begin position="450"/>
        <end position="459"/>
    </location>
</feature>
<feature type="compositionally biased region" description="Polar residues" evidence="4">
    <location>
        <begin position="357"/>
        <end position="369"/>
    </location>
</feature>
<dbReference type="GO" id="GO:0016887">
    <property type="term" value="F:ATP hydrolysis activity"/>
    <property type="evidence" value="ECO:0007669"/>
    <property type="project" value="InterPro"/>
</dbReference>